<keyword evidence="5" id="KW-1185">Reference proteome</keyword>
<feature type="region of interest" description="Disordered" evidence="1">
    <location>
        <begin position="134"/>
        <end position="154"/>
    </location>
</feature>
<dbReference type="AlphaFoldDB" id="A0ABC8V513"/>
<evidence type="ECO:0000313" key="3">
    <source>
        <dbReference type="EMBL" id="CAK9186690.1"/>
    </source>
</evidence>
<keyword evidence="2" id="KW-0812">Transmembrane</keyword>
<accession>A0ABC8V513</accession>
<dbReference type="EMBL" id="CAUOFW020009647">
    <property type="protein sequence ID" value="CAK9186690.1"/>
    <property type="molecule type" value="Genomic_DNA"/>
</dbReference>
<evidence type="ECO:0000313" key="4">
    <source>
        <dbReference type="EMBL" id="CAK9188448.1"/>
    </source>
</evidence>
<evidence type="ECO:0000313" key="5">
    <source>
        <dbReference type="Proteomes" id="UP001642360"/>
    </source>
</evidence>
<gene>
    <name evidence="3" type="ORF">ILEXP_LOCUS57185</name>
    <name evidence="4" type="ORF">ILEXP_LOCUS59134</name>
</gene>
<keyword evidence="2" id="KW-0472">Membrane</keyword>
<dbReference type="InterPro" id="IPR045883">
    <property type="entry name" value="At4g13530-like"/>
</dbReference>
<feature type="compositionally biased region" description="Polar residues" evidence="1">
    <location>
        <begin position="143"/>
        <end position="154"/>
    </location>
</feature>
<dbReference type="PANTHER" id="PTHR33646">
    <property type="entry name" value="GB|AAF00631.1"/>
    <property type="match status" value="1"/>
</dbReference>
<reference evidence="4 5" key="1">
    <citation type="submission" date="2024-02" db="EMBL/GenBank/DDBJ databases">
        <authorList>
            <person name="Vignale AGUSTIN F."/>
            <person name="Sosa J E."/>
            <person name="Modenutti C."/>
        </authorList>
    </citation>
    <scope>NUCLEOTIDE SEQUENCE [LARGE SCALE GENOMIC DNA]</scope>
</reference>
<feature type="compositionally biased region" description="Basic and acidic residues" evidence="1">
    <location>
        <begin position="103"/>
        <end position="113"/>
    </location>
</feature>
<protein>
    <submittedName>
        <fullName evidence="4">Uncharacterized protein</fullName>
    </submittedName>
</protein>
<name>A0ABC8V513_9AQUA</name>
<organism evidence="4 5">
    <name type="scientific">Ilex paraguariensis</name>
    <name type="common">yerba mate</name>
    <dbReference type="NCBI Taxonomy" id="185542"/>
    <lineage>
        <taxon>Eukaryota</taxon>
        <taxon>Viridiplantae</taxon>
        <taxon>Streptophyta</taxon>
        <taxon>Embryophyta</taxon>
        <taxon>Tracheophyta</taxon>
        <taxon>Spermatophyta</taxon>
        <taxon>Magnoliopsida</taxon>
        <taxon>eudicotyledons</taxon>
        <taxon>Gunneridae</taxon>
        <taxon>Pentapetalae</taxon>
        <taxon>asterids</taxon>
        <taxon>campanulids</taxon>
        <taxon>Aquifoliales</taxon>
        <taxon>Aquifoliaceae</taxon>
        <taxon>Ilex</taxon>
    </lineage>
</organism>
<comment type="caution">
    <text evidence="4">The sequence shown here is derived from an EMBL/GenBank/DDBJ whole genome shotgun (WGS) entry which is preliminary data.</text>
</comment>
<feature type="region of interest" description="Disordered" evidence="1">
    <location>
        <begin position="63"/>
        <end position="113"/>
    </location>
</feature>
<dbReference type="Proteomes" id="UP001642360">
    <property type="component" value="Unassembled WGS sequence"/>
</dbReference>
<feature type="region of interest" description="Disordered" evidence="1">
    <location>
        <begin position="174"/>
        <end position="200"/>
    </location>
</feature>
<evidence type="ECO:0000256" key="2">
    <source>
        <dbReference type="SAM" id="Phobius"/>
    </source>
</evidence>
<dbReference type="EMBL" id="CAUOFW020010479">
    <property type="protein sequence ID" value="CAK9188448.1"/>
    <property type="molecule type" value="Genomic_DNA"/>
</dbReference>
<feature type="compositionally biased region" description="Basic and acidic residues" evidence="1">
    <location>
        <begin position="187"/>
        <end position="196"/>
    </location>
</feature>
<keyword evidence="2" id="KW-1133">Transmembrane helix</keyword>
<dbReference type="PANTHER" id="PTHR33646:SF6">
    <property type="entry name" value="TRANSMEMBRANE PROTEIN"/>
    <property type="match status" value="1"/>
</dbReference>
<feature type="transmembrane region" description="Helical" evidence="2">
    <location>
        <begin position="241"/>
        <end position="261"/>
    </location>
</feature>
<evidence type="ECO:0000256" key="1">
    <source>
        <dbReference type="SAM" id="MobiDB-lite"/>
    </source>
</evidence>
<proteinExistence type="predicted"/>
<sequence length="282" mass="31749">MDVEAGEFQEWEVLHESDDDLGWINSPNYVENMRNLEEIEADSGGMIQTNYFSIDSQNKYAKTSMDGDVSEGSMESDNPSWIDPVSENRYLRKDSGEFLSDSSSDRSDDRKFNEFEGKNELSLVESEKINGGLKGTGEIRMGSENSTKFSPNSHGIGSIAREVETFEKNSELGIGKNANSQEGSELWGEKEEEKSSTEAGEIENVGIEAKKSGGEEENRSLVWWKLPMEFLKYCVFRVSPVWSLSVAVTVMGFVILGRRLYKMKRKSQVLELKVTVDDKVLQ</sequence>